<keyword evidence="6 8" id="KW-0119">Carbohydrate metabolism</keyword>
<evidence type="ECO:0000256" key="7">
    <source>
        <dbReference type="ARBA" id="ARBA00025174"/>
    </source>
</evidence>
<comment type="cofactor">
    <cofactor evidence="1 8">
        <name>pyridoxal 5'-phosphate</name>
        <dbReference type="ChEBI" id="CHEBI:597326"/>
    </cofactor>
</comment>
<dbReference type="EC" id="2.4.1.1" evidence="8"/>
<evidence type="ECO:0000256" key="3">
    <source>
        <dbReference type="ARBA" id="ARBA00022676"/>
    </source>
</evidence>
<dbReference type="Pfam" id="PF00343">
    <property type="entry name" value="Phosphorylase"/>
    <property type="match status" value="1"/>
</dbReference>
<reference evidence="9 10" key="1">
    <citation type="journal article" date="2018" name="PLoS Genet.">
        <title>Population sequencing reveals clonal diversity and ancestral inbreeding in the grapevine cultivar Chardonnay.</title>
        <authorList>
            <person name="Roach M.J."/>
            <person name="Johnson D.L."/>
            <person name="Bohlmann J."/>
            <person name="van Vuuren H.J."/>
            <person name="Jones S.J."/>
            <person name="Pretorius I.S."/>
            <person name="Schmidt S.A."/>
            <person name="Borneman A.R."/>
        </authorList>
    </citation>
    <scope>NUCLEOTIDE SEQUENCE [LARGE SCALE GENOMIC DNA]</scope>
    <source>
        <strain evidence="10">cv. Chardonnay</strain>
        <tissue evidence="9">Leaf</tissue>
    </source>
</reference>
<dbReference type="GO" id="GO:0005975">
    <property type="term" value="P:carbohydrate metabolic process"/>
    <property type="evidence" value="ECO:0007669"/>
    <property type="project" value="InterPro"/>
</dbReference>
<protein>
    <recommendedName>
        <fullName evidence="8">Alpha-1,4 glucan phosphorylase</fullName>
        <ecNumber evidence="8">2.4.1.1</ecNumber>
    </recommendedName>
</protein>
<evidence type="ECO:0000313" key="10">
    <source>
        <dbReference type="Proteomes" id="UP000288805"/>
    </source>
</evidence>
<evidence type="ECO:0000256" key="2">
    <source>
        <dbReference type="ARBA" id="ARBA00006047"/>
    </source>
</evidence>
<dbReference type="SUPFAM" id="SSF53756">
    <property type="entry name" value="UDP-Glycosyltransferase/glycogen phosphorylase"/>
    <property type="match status" value="1"/>
</dbReference>
<dbReference type="EMBL" id="QGNW01001517">
    <property type="protein sequence ID" value="RVW38009.1"/>
    <property type="molecule type" value="Genomic_DNA"/>
</dbReference>
<accession>A0A438DRB8</accession>
<dbReference type="Gene3D" id="3.40.50.2000">
    <property type="entry name" value="Glycogen Phosphorylase B"/>
    <property type="match status" value="1"/>
</dbReference>
<evidence type="ECO:0000256" key="8">
    <source>
        <dbReference type="RuleBase" id="RU000587"/>
    </source>
</evidence>
<dbReference type="Proteomes" id="UP000288805">
    <property type="component" value="Unassembled WGS sequence"/>
</dbReference>
<comment type="function">
    <text evidence="8">Allosteric enzyme that catalyzes the rate-limiting step in glycogen catabolism, the phosphorolytic cleavage of glycogen to produce glucose-1-phosphate, and plays a central role in maintaining cellular and organismal glucose homeostasis.</text>
</comment>
<sequence length="239" mass="27802">MEKVVKFGYLEKRSPHWQVEAVAYDNPIPGYGTRNTINLRLWAAKPDGQYDMESYNTGDYINAVVNRQRAETISCVLYPDDRSYQGKELRLKQHYFFVSASLQDIIRRFKDGHNNFDDFPEKVALQLNDTHPSLAVVEVMRVLVDEEHLGWDQAWNIVCRIFSFTTHTVLPEALEKIPVDLLGSLLPRHLQIIYDINFNFMEELKKRIGLDFNRLSQMSIVEEGAVKVFKKAYPEIAFV</sequence>
<dbReference type="GO" id="GO:0008184">
    <property type="term" value="F:glycogen phosphorylase activity"/>
    <property type="evidence" value="ECO:0007669"/>
    <property type="project" value="InterPro"/>
</dbReference>
<organism evidence="9 10">
    <name type="scientific">Vitis vinifera</name>
    <name type="common">Grape</name>
    <dbReference type="NCBI Taxonomy" id="29760"/>
    <lineage>
        <taxon>Eukaryota</taxon>
        <taxon>Viridiplantae</taxon>
        <taxon>Streptophyta</taxon>
        <taxon>Embryophyta</taxon>
        <taxon>Tracheophyta</taxon>
        <taxon>Spermatophyta</taxon>
        <taxon>Magnoliopsida</taxon>
        <taxon>eudicotyledons</taxon>
        <taxon>Gunneridae</taxon>
        <taxon>Pentapetalae</taxon>
        <taxon>rosids</taxon>
        <taxon>Vitales</taxon>
        <taxon>Vitaceae</taxon>
        <taxon>Viteae</taxon>
        <taxon>Vitis</taxon>
    </lineage>
</organism>
<evidence type="ECO:0000256" key="6">
    <source>
        <dbReference type="ARBA" id="ARBA00023277"/>
    </source>
</evidence>
<keyword evidence="3 8" id="KW-0328">Glycosyltransferase</keyword>
<dbReference type="AlphaFoldDB" id="A0A438DRB8"/>
<comment type="caution">
    <text evidence="9">The sequence shown here is derived from an EMBL/GenBank/DDBJ whole genome shotgun (WGS) entry which is preliminary data.</text>
</comment>
<keyword evidence="4 8" id="KW-0808">Transferase</keyword>
<dbReference type="PANTHER" id="PTHR11468">
    <property type="entry name" value="GLYCOGEN PHOSPHORYLASE"/>
    <property type="match status" value="1"/>
</dbReference>
<comment type="similarity">
    <text evidence="2 8">Belongs to the glycogen phosphorylase family.</text>
</comment>
<evidence type="ECO:0000256" key="1">
    <source>
        <dbReference type="ARBA" id="ARBA00001933"/>
    </source>
</evidence>
<comment type="function">
    <text evidence="7">Phosphorylase is an important allosteric enzyme in carbohydrate metabolism. Enzymes from different sources differ in their regulatory mechanisms and in their natural substrates. However, all known phosphorylases share catalytic and structural properties.</text>
</comment>
<gene>
    <name evidence="9" type="primary">glpV_1</name>
    <name evidence="9" type="ORF">CK203_084233</name>
</gene>
<keyword evidence="5 8" id="KW-0663">Pyridoxal phosphate</keyword>
<name>A0A438DRB8_VITVI</name>
<evidence type="ECO:0000256" key="4">
    <source>
        <dbReference type="ARBA" id="ARBA00022679"/>
    </source>
</evidence>
<comment type="catalytic activity">
    <reaction evidence="8">
        <text>[(1-&gt;4)-alpha-D-glucosyl](n) + phosphate = [(1-&gt;4)-alpha-D-glucosyl](n-1) + alpha-D-glucose 1-phosphate</text>
        <dbReference type="Rhea" id="RHEA:41732"/>
        <dbReference type="Rhea" id="RHEA-COMP:9584"/>
        <dbReference type="Rhea" id="RHEA-COMP:9586"/>
        <dbReference type="ChEBI" id="CHEBI:15444"/>
        <dbReference type="ChEBI" id="CHEBI:43474"/>
        <dbReference type="ChEBI" id="CHEBI:58601"/>
        <dbReference type="EC" id="2.4.1.1"/>
    </reaction>
</comment>
<dbReference type="FunFam" id="3.40.50.2000:FF:000153">
    <property type="entry name" value="Alpha-1,4 glucan phosphorylase"/>
    <property type="match status" value="1"/>
</dbReference>
<evidence type="ECO:0000256" key="5">
    <source>
        <dbReference type="ARBA" id="ARBA00022898"/>
    </source>
</evidence>
<evidence type="ECO:0000313" key="9">
    <source>
        <dbReference type="EMBL" id="RVW38009.1"/>
    </source>
</evidence>
<proteinExistence type="inferred from homology"/>
<dbReference type="PANTHER" id="PTHR11468:SF30">
    <property type="entry name" value="ALPHA-1,4 GLUCAN PHOSPHORYLASE"/>
    <property type="match status" value="1"/>
</dbReference>
<dbReference type="InterPro" id="IPR000811">
    <property type="entry name" value="Glyco_trans_35"/>
</dbReference>